<dbReference type="InterPro" id="IPR029006">
    <property type="entry name" value="ADF-H/Gelsolin-like_dom_sf"/>
</dbReference>
<feature type="domain" description="ADF-H" evidence="1">
    <location>
        <begin position="1"/>
        <end position="84"/>
    </location>
</feature>
<dbReference type="Proteomes" id="UP001162164">
    <property type="component" value="Unassembled WGS sequence"/>
</dbReference>
<reference evidence="2" key="1">
    <citation type="journal article" date="2023" name="Insect Mol. Biol.">
        <title>Genome sequencing provides insights into the evolution of gene families encoding plant cell wall-degrading enzymes in longhorned beetles.</title>
        <authorList>
            <person name="Shin N.R."/>
            <person name="Okamura Y."/>
            <person name="Kirsch R."/>
            <person name="Pauchet Y."/>
        </authorList>
    </citation>
    <scope>NUCLEOTIDE SEQUENCE</scope>
    <source>
        <strain evidence="2">MMC_N1</strain>
    </source>
</reference>
<evidence type="ECO:0000259" key="1">
    <source>
        <dbReference type="PROSITE" id="PS51263"/>
    </source>
</evidence>
<sequence>MNGKLDVEVIGARDEEYDSFAKFYKRAERANAATASTTLSICTSARAHRNLPETEALPYSWCPDTAKVKKKMLYSSNQERWKVG</sequence>
<gene>
    <name evidence="2" type="ORF">NQ317_010561</name>
</gene>
<name>A0ABQ9JA99_9CUCU</name>
<keyword evidence="3" id="KW-1185">Reference proteome</keyword>
<evidence type="ECO:0000313" key="2">
    <source>
        <dbReference type="EMBL" id="KAJ8975049.1"/>
    </source>
</evidence>
<proteinExistence type="predicted"/>
<comment type="caution">
    <text evidence="2">The sequence shown here is derived from an EMBL/GenBank/DDBJ whole genome shotgun (WGS) entry which is preliminary data.</text>
</comment>
<evidence type="ECO:0000313" key="3">
    <source>
        <dbReference type="Proteomes" id="UP001162164"/>
    </source>
</evidence>
<dbReference type="Gene3D" id="3.40.20.10">
    <property type="entry name" value="Severin"/>
    <property type="match status" value="1"/>
</dbReference>
<organism evidence="2 3">
    <name type="scientific">Molorchus minor</name>
    <dbReference type="NCBI Taxonomy" id="1323400"/>
    <lineage>
        <taxon>Eukaryota</taxon>
        <taxon>Metazoa</taxon>
        <taxon>Ecdysozoa</taxon>
        <taxon>Arthropoda</taxon>
        <taxon>Hexapoda</taxon>
        <taxon>Insecta</taxon>
        <taxon>Pterygota</taxon>
        <taxon>Neoptera</taxon>
        <taxon>Endopterygota</taxon>
        <taxon>Coleoptera</taxon>
        <taxon>Polyphaga</taxon>
        <taxon>Cucujiformia</taxon>
        <taxon>Chrysomeloidea</taxon>
        <taxon>Cerambycidae</taxon>
        <taxon>Lamiinae</taxon>
        <taxon>Monochamini</taxon>
        <taxon>Molorchus</taxon>
    </lineage>
</organism>
<dbReference type="PROSITE" id="PS51263">
    <property type="entry name" value="ADF_H"/>
    <property type="match status" value="1"/>
</dbReference>
<dbReference type="EMBL" id="JAPWTJ010000885">
    <property type="protein sequence ID" value="KAJ8975049.1"/>
    <property type="molecule type" value="Genomic_DNA"/>
</dbReference>
<dbReference type="InterPro" id="IPR002108">
    <property type="entry name" value="ADF-H"/>
</dbReference>
<accession>A0ABQ9JA99</accession>
<dbReference type="Pfam" id="PF00241">
    <property type="entry name" value="Cofilin_ADF"/>
    <property type="match status" value="1"/>
</dbReference>
<protein>
    <recommendedName>
        <fullName evidence="1">ADF-H domain-containing protein</fullName>
    </recommendedName>
</protein>
<dbReference type="SUPFAM" id="SSF55753">
    <property type="entry name" value="Actin depolymerizing proteins"/>
    <property type="match status" value="1"/>
</dbReference>